<dbReference type="AlphaFoldDB" id="A0AAU8NKG1"/>
<gene>
    <name evidence="1" type="ORF">ABXS70_12395</name>
</gene>
<protein>
    <recommendedName>
        <fullName evidence="2">SMI1/KNR4 family protein</fullName>
    </recommendedName>
</protein>
<accession>A0AAU8NKG1</accession>
<evidence type="ECO:0000313" key="1">
    <source>
        <dbReference type="EMBL" id="XCP97438.1"/>
    </source>
</evidence>
<evidence type="ECO:0008006" key="2">
    <source>
        <dbReference type="Google" id="ProtNLM"/>
    </source>
</evidence>
<dbReference type="EMBL" id="CP159992">
    <property type="protein sequence ID" value="XCP97438.1"/>
    <property type="molecule type" value="Genomic_DNA"/>
</dbReference>
<reference evidence="1" key="1">
    <citation type="submission" date="2024-05" db="EMBL/GenBank/DDBJ databases">
        <title>Draft genome assemblies of 36 bacteria isolated from hibernating arctic ground squirrels.</title>
        <authorList>
            <person name="McKee H."/>
            <person name="Mullen L."/>
            <person name="Drown D.M."/>
            <person name="Duddleston K.N."/>
        </authorList>
    </citation>
    <scope>NUCLEOTIDE SEQUENCE</scope>
    <source>
        <strain evidence="1">AN1007</strain>
    </source>
</reference>
<organism evidence="1">
    <name type="scientific">Paenibacillus sp. AN1007</name>
    <dbReference type="NCBI Taxonomy" id="3151385"/>
    <lineage>
        <taxon>Bacteria</taxon>
        <taxon>Bacillati</taxon>
        <taxon>Bacillota</taxon>
        <taxon>Bacilli</taxon>
        <taxon>Bacillales</taxon>
        <taxon>Paenibacillaceae</taxon>
        <taxon>Paenibacillus</taxon>
    </lineage>
</organism>
<name>A0AAU8NKG1_9BACL</name>
<proteinExistence type="predicted"/>
<dbReference type="RefSeq" id="WP_342555955.1">
    <property type="nucleotide sequence ID" value="NZ_CP159992.1"/>
</dbReference>
<sequence length="229" mass="25556">MNLFYVQSIVGGVSKVKSFLEDNYVGIPWSALGDLEQISLEQVHELLEQRYGLAGDERSEAAQTIKLFADVMNDGDYVVMKDEDWMYVGDLGDYYYDDSIGTSDDFICHRRGVTWLGRVPLEDINEHMQNLLQEPNGAAQFRLPVTQARLDQVLKGNSAAAETIGTALNQETQPAAPESFKTLTHEHTTPRVEQSMIEAALDVLQEALQSKDEQLRVQAAAAILQYAKS</sequence>